<dbReference type="AlphaFoldDB" id="A0A7W9Q6Y0"/>
<reference evidence="1 2" key="1">
    <citation type="submission" date="2020-08" db="EMBL/GenBank/DDBJ databases">
        <title>Genomic Encyclopedia of Type Strains, Phase III (KMG-III): the genomes of soil and plant-associated and newly described type strains.</title>
        <authorList>
            <person name="Whitman W."/>
        </authorList>
    </citation>
    <scope>NUCLEOTIDE SEQUENCE [LARGE SCALE GENOMIC DNA]</scope>
    <source>
        <strain evidence="1 2">CECT 8305</strain>
    </source>
</reference>
<evidence type="ECO:0000313" key="2">
    <source>
        <dbReference type="Proteomes" id="UP000588098"/>
    </source>
</evidence>
<comment type="caution">
    <text evidence="1">The sequence shown here is derived from an EMBL/GenBank/DDBJ whole genome shotgun (WGS) entry which is preliminary data.</text>
</comment>
<gene>
    <name evidence="1" type="ORF">FHS42_001314</name>
</gene>
<evidence type="ECO:0000313" key="1">
    <source>
        <dbReference type="EMBL" id="MBB5934288.1"/>
    </source>
</evidence>
<dbReference type="Proteomes" id="UP000588098">
    <property type="component" value="Unassembled WGS sequence"/>
</dbReference>
<dbReference type="EMBL" id="JACHJL010000002">
    <property type="protein sequence ID" value="MBB5934288.1"/>
    <property type="molecule type" value="Genomic_DNA"/>
</dbReference>
<proteinExistence type="predicted"/>
<keyword evidence="2" id="KW-1185">Reference proteome</keyword>
<sequence length="88" mass="8921">MRTAAAGPADLVWSDGRRAWSDWLALGRMGPELVWPGDLGWSGGVLDPLLAALTGGAWLEVIAGSVASTRARAGPVGSLADGGLVRPG</sequence>
<dbReference type="RefSeq" id="WP_184569552.1">
    <property type="nucleotide sequence ID" value="NZ_JACHJL010000002.1"/>
</dbReference>
<organism evidence="1 2">
    <name type="scientific">Streptomyces zagrosensis</name>
    <dbReference type="NCBI Taxonomy" id="1042984"/>
    <lineage>
        <taxon>Bacteria</taxon>
        <taxon>Bacillati</taxon>
        <taxon>Actinomycetota</taxon>
        <taxon>Actinomycetes</taxon>
        <taxon>Kitasatosporales</taxon>
        <taxon>Streptomycetaceae</taxon>
        <taxon>Streptomyces</taxon>
    </lineage>
</organism>
<protein>
    <submittedName>
        <fullName evidence="1">Uncharacterized protein</fullName>
    </submittedName>
</protein>
<accession>A0A7W9Q6Y0</accession>
<name>A0A7W9Q6Y0_9ACTN</name>